<dbReference type="GO" id="GO:0016787">
    <property type="term" value="F:hydrolase activity"/>
    <property type="evidence" value="ECO:0007669"/>
    <property type="project" value="UniProtKB-KW"/>
</dbReference>
<keyword evidence="3" id="KW-0378">Hydrolase</keyword>
<keyword evidence="5" id="KW-0119">Carbohydrate metabolism</keyword>
<evidence type="ECO:0000313" key="7">
    <source>
        <dbReference type="Proteomes" id="UP000284024"/>
    </source>
</evidence>
<protein>
    <submittedName>
        <fullName evidence="6">ChbG/HpnK family deacetylase</fullName>
    </submittedName>
</protein>
<dbReference type="PANTHER" id="PTHR31609">
    <property type="entry name" value="YDJC DEACETYLASE FAMILY MEMBER"/>
    <property type="match status" value="1"/>
</dbReference>
<reference evidence="6 7" key="1">
    <citation type="submission" date="2018-08" db="EMBL/GenBank/DDBJ databases">
        <title>A genome reference for cultivated species of the human gut microbiota.</title>
        <authorList>
            <person name="Zou Y."/>
            <person name="Xue W."/>
            <person name="Luo G."/>
        </authorList>
    </citation>
    <scope>NUCLEOTIDE SEQUENCE [LARGE SCALE GENOMIC DNA]</scope>
    <source>
        <strain evidence="6 7">AM18-2AC</strain>
    </source>
</reference>
<dbReference type="GO" id="GO:0046872">
    <property type="term" value="F:metal ion binding"/>
    <property type="evidence" value="ECO:0007669"/>
    <property type="project" value="UniProtKB-KW"/>
</dbReference>
<gene>
    <name evidence="6" type="ORF">DW222_08765</name>
</gene>
<dbReference type="EMBL" id="QRJH01000004">
    <property type="protein sequence ID" value="RHH18428.1"/>
    <property type="molecule type" value="Genomic_DNA"/>
</dbReference>
<comment type="caution">
    <text evidence="6">The sequence shown here is derived from an EMBL/GenBank/DDBJ whole genome shotgun (WGS) entry which is preliminary data.</text>
</comment>
<dbReference type="GO" id="GO:0005975">
    <property type="term" value="P:carbohydrate metabolic process"/>
    <property type="evidence" value="ECO:0007669"/>
    <property type="project" value="InterPro"/>
</dbReference>
<dbReference type="RefSeq" id="WP_118034778.1">
    <property type="nucleotide sequence ID" value="NZ_QRJH01000004.1"/>
</dbReference>
<evidence type="ECO:0000256" key="4">
    <source>
        <dbReference type="ARBA" id="ARBA00022842"/>
    </source>
</evidence>
<name>A0A414W1D3_9FIRM</name>
<dbReference type="InterPro" id="IPR011330">
    <property type="entry name" value="Glyco_hydro/deAcase_b/a-brl"/>
</dbReference>
<dbReference type="AlphaFoldDB" id="A0A414W1D3"/>
<evidence type="ECO:0000256" key="1">
    <source>
        <dbReference type="ARBA" id="ARBA00001946"/>
    </source>
</evidence>
<evidence type="ECO:0000256" key="2">
    <source>
        <dbReference type="ARBA" id="ARBA00022723"/>
    </source>
</evidence>
<evidence type="ECO:0000313" key="6">
    <source>
        <dbReference type="EMBL" id="RHH18428.1"/>
    </source>
</evidence>
<organism evidence="6 7">
    <name type="scientific">Blautia obeum</name>
    <dbReference type="NCBI Taxonomy" id="40520"/>
    <lineage>
        <taxon>Bacteria</taxon>
        <taxon>Bacillati</taxon>
        <taxon>Bacillota</taxon>
        <taxon>Clostridia</taxon>
        <taxon>Lachnospirales</taxon>
        <taxon>Lachnospiraceae</taxon>
        <taxon>Blautia</taxon>
    </lineage>
</organism>
<keyword evidence="4" id="KW-0460">Magnesium</keyword>
<dbReference type="Gene3D" id="3.20.20.370">
    <property type="entry name" value="Glycoside hydrolase/deacetylase"/>
    <property type="match status" value="1"/>
</dbReference>
<dbReference type="PANTHER" id="PTHR31609:SF1">
    <property type="entry name" value="CARBOHYDRATE DEACETYLASE"/>
    <property type="match status" value="1"/>
</dbReference>
<dbReference type="Pfam" id="PF04794">
    <property type="entry name" value="YdjC"/>
    <property type="match status" value="1"/>
</dbReference>
<comment type="cofactor">
    <cofactor evidence="1">
        <name>Mg(2+)</name>
        <dbReference type="ChEBI" id="CHEBI:18420"/>
    </cofactor>
</comment>
<keyword evidence="2" id="KW-0479">Metal-binding</keyword>
<dbReference type="SUPFAM" id="SSF88713">
    <property type="entry name" value="Glycoside hydrolase/deacetylase"/>
    <property type="match status" value="1"/>
</dbReference>
<evidence type="ECO:0000256" key="5">
    <source>
        <dbReference type="ARBA" id="ARBA00023277"/>
    </source>
</evidence>
<proteinExistence type="predicted"/>
<dbReference type="InterPro" id="IPR006879">
    <property type="entry name" value="YdjC-like"/>
</dbReference>
<accession>A0A414W1D3</accession>
<dbReference type="GO" id="GO:0019213">
    <property type="term" value="F:deacetylase activity"/>
    <property type="evidence" value="ECO:0007669"/>
    <property type="project" value="TreeGrafter"/>
</dbReference>
<dbReference type="Proteomes" id="UP000284024">
    <property type="component" value="Unassembled WGS sequence"/>
</dbReference>
<evidence type="ECO:0000256" key="3">
    <source>
        <dbReference type="ARBA" id="ARBA00022801"/>
    </source>
</evidence>
<sequence>MNNLIINADDLGLSESVNDAIIYCLKNGYIDRATLMVNMPSTQDAINKIISNSLQDKIGLHINLTEGRPLTTKIVNTEFCEDGLMTGRIFKTNPLSKVFLNKSYRVAIEEEMQAQIDFFKRCNFSKNLHADTHQHIHMKPSIFMLLIPILKHNSFNSMRILINIPKNGEINIFKSAFRFFMNRIIFWNHLSNVYEAGGVAAFNKHYRNNNNCINKLTETWTHPDYEGNKIVDKYYEKNIIDLLSDWRN</sequence>